<dbReference type="Pfam" id="PF00145">
    <property type="entry name" value="DNA_methylase"/>
    <property type="match status" value="2"/>
</dbReference>
<protein>
    <recommendedName>
        <fullName evidence="8">DNA (cytosine-5)-methyltransferase</fullName>
        <ecNumber evidence="8">2.1.1.37</ecNumber>
    </recommendedName>
</protein>
<dbReference type="InterPro" id="IPR029063">
    <property type="entry name" value="SAM-dependent_MTases_sf"/>
</dbReference>
<dbReference type="Proteomes" id="UP001472866">
    <property type="component" value="Chromosome 01"/>
</dbReference>
<dbReference type="NCBIfam" id="TIGR00675">
    <property type="entry name" value="dcm"/>
    <property type="match status" value="1"/>
</dbReference>
<feature type="domain" description="BAH" evidence="14">
    <location>
        <begin position="1009"/>
        <end position="1140"/>
    </location>
</feature>
<proteinExistence type="inferred from homology"/>
<dbReference type="PROSITE" id="PS51038">
    <property type="entry name" value="BAH"/>
    <property type="match status" value="2"/>
</dbReference>
<dbReference type="GO" id="GO:0003682">
    <property type="term" value="F:chromatin binding"/>
    <property type="evidence" value="ECO:0007669"/>
    <property type="project" value="UniProtKB-UniRule"/>
</dbReference>
<dbReference type="InterPro" id="IPR031303">
    <property type="entry name" value="C5_meth_CS"/>
</dbReference>
<dbReference type="PIRSF" id="PIRSF037404">
    <property type="entry name" value="DNMT1"/>
    <property type="match status" value="1"/>
</dbReference>
<evidence type="ECO:0000256" key="11">
    <source>
        <dbReference type="RuleBase" id="RU000416"/>
    </source>
</evidence>
<evidence type="ECO:0000313" key="16">
    <source>
        <dbReference type="Proteomes" id="UP001472866"/>
    </source>
</evidence>
<feature type="compositionally biased region" description="Basic residues" evidence="13">
    <location>
        <begin position="44"/>
        <end position="53"/>
    </location>
</feature>
<dbReference type="PROSITE" id="PS00094">
    <property type="entry name" value="C5_MTASE_1"/>
    <property type="match status" value="1"/>
</dbReference>
<dbReference type="GO" id="GO:0044027">
    <property type="term" value="P:negative regulation of gene expression via chromosomal CpG island methylation"/>
    <property type="evidence" value="ECO:0007669"/>
    <property type="project" value="TreeGrafter"/>
</dbReference>
<keyword evidence="7 8" id="KW-0539">Nucleus</keyword>
<dbReference type="Gene3D" id="3.90.120.10">
    <property type="entry name" value="DNA Methylase, subunit A, domain 2"/>
    <property type="match status" value="1"/>
</dbReference>
<evidence type="ECO:0000256" key="1">
    <source>
        <dbReference type="ARBA" id="ARBA00004123"/>
    </source>
</evidence>
<evidence type="ECO:0000256" key="3">
    <source>
        <dbReference type="ARBA" id="ARBA00022679"/>
    </source>
</evidence>
<evidence type="ECO:0000256" key="6">
    <source>
        <dbReference type="ARBA" id="ARBA00023125"/>
    </source>
</evidence>
<keyword evidence="6 8" id="KW-0238">DNA-binding</keyword>
<dbReference type="PANTHER" id="PTHR10629">
    <property type="entry name" value="CYTOSINE-SPECIFIC METHYLTRANSFERASE"/>
    <property type="match status" value="1"/>
</dbReference>
<organism evidence="15 16">
    <name type="scientific">Chloropicon roscoffensis</name>
    <dbReference type="NCBI Taxonomy" id="1461544"/>
    <lineage>
        <taxon>Eukaryota</taxon>
        <taxon>Viridiplantae</taxon>
        <taxon>Chlorophyta</taxon>
        <taxon>Chloropicophyceae</taxon>
        <taxon>Chloropicales</taxon>
        <taxon>Chloropicaceae</taxon>
        <taxon>Chloropicon</taxon>
    </lineage>
</organism>
<dbReference type="InterPro" id="IPR050390">
    <property type="entry name" value="C5-Methyltransferase"/>
</dbReference>
<dbReference type="GO" id="GO:0005634">
    <property type="term" value="C:nucleus"/>
    <property type="evidence" value="ECO:0007669"/>
    <property type="project" value="UniProtKB-SubCell"/>
</dbReference>
<comment type="catalytic activity">
    <reaction evidence="8 12">
        <text>a 2'-deoxycytidine in DNA + S-adenosyl-L-methionine = a 5-methyl-2'-deoxycytidine in DNA + S-adenosyl-L-homocysteine + H(+)</text>
        <dbReference type="Rhea" id="RHEA:13681"/>
        <dbReference type="Rhea" id="RHEA-COMP:11369"/>
        <dbReference type="Rhea" id="RHEA-COMP:11370"/>
        <dbReference type="ChEBI" id="CHEBI:15378"/>
        <dbReference type="ChEBI" id="CHEBI:57856"/>
        <dbReference type="ChEBI" id="CHEBI:59789"/>
        <dbReference type="ChEBI" id="CHEBI:85452"/>
        <dbReference type="ChEBI" id="CHEBI:85454"/>
        <dbReference type="EC" id="2.1.1.37"/>
    </reaction>
</comment>
<dbReference type="PROSITE" id="PS00095">
    <property type="entry name" value="C5_MTASE_2"/>
    <property type="match status" value="1"/>
</dbReference>
<evidence type="ECO:0000256" key="2">
    <source>
        <dbReference type="ARBA" id="ARBA00022603"/>
    </source>
</evidence>
<dbReference type="SMART" id="SM00439">
    <property type="entry name" value="BAH"/>
    <property type="match status" value="2"/>
</dbReference>
<keyword evidence="5" id="KW-0677">Repeat</keyword>
<keyword evidence="3 8" id="KW-0808">Transferase</keyword>
<dbReference type="GO" id="GO:0032259">
    <property type="term" value="P:methylation"/>
    <property type="evidence" value="ECO:0007669"/>
    <property type="project" value="UniProtKB-KW"/>
</dbReference>
<evidence type="ECO:0000256" key="8">
    <source>
        <dbReference type="PIRNR" id="PIRNR037404"/>
    </source>
</evidence>
<keyword evidence="4 8" id="KW-0949">S-adenosyl-L-methionine</keyword>
<dbReference type="Gene3D" id="3.40.50.150">
    <property type="entry name" value="Vaccinia Virus protein VP39"/>
    <property type="match status" value="1"/>
</dbReference>
<evidence type="ECO:0000256" key="12">
    <source>
        <dbReference type="RuleBase" id="RU000417"/>
    </source>
</evidence>
<dbReference type="GO" id="GO:0006346">
    <property type="term" value="P:DNA methylation-dependent constitutive heterochromatin formation"/>
    <property type="evidence" value="ECO:0007669"/>
    <property type="project" value="InterPro"/>
</dbReference>
<gene>
    <name evidence="15" type="ORF">HKI87_01g04610</name>
</gene>
<evidence type="ECO:0000256" key="13">
    <source>
        <dbReference type="SAM" id="MobiDB-lite"/>
    </source>
</evidence>
<evidence type="ECO:0000256" key="10">
    <source>
        <dbReference type="PROSITE-ProRule" id="PRU01016"/>
    </source>
</evidence>
<dbReference type="GO" id="GO:0003677">
    <property type="term" value="F:DNA binding"/>
    <property type="evidence" value="ECO:0007669"/>
    <property type="project" value="UniProtKB-KW"/>
</dbReference>
<feature type="active site" evidence="9 10">
    <location>
        <position position="1258"/>
    </location>
</feature>
<dbReference type="PANTHER" id="PTHR10629:SF52">
    <property type="entry name" value="DNA (CYTOSINE-5)-METHYLTRANSFERASE 1"/>
    <property type="match status" value="1"/>
</dbReference>
<evidence type="ECO:0000256" key="5">
    <source>
        <dbReference type="ARBA" id="ARBA00022737"/>
    </source>
</evidence>
<dbReference type="InterPro" id="IPR001525">
    <property type="entry name" value="C5_MeTfrase"/>
</dbReference>
<accession>A0AAX4NZN0</accession>
<dbReference type="InterPro" id="IPR018117">
    <property type="entry name" value="C5_DNA_meth_AS"/>
</dbReference>
<reference evidence="15 16" key="1">
    <citation type="submission" date="2024-03" db="EMBL/GenBank/DDBJ databases">
        <title>Complete genome sequence of the green alga Chloropicon roscoffensis RCC1871.</title>
        <authorList>
            <person name="Lemieux C."/>
            <person name="Pombert J.-F."/>
            <person name="Otis C."/>
            <person name="Turmel M."/>
        </authorList>
    </citation>
    <scope>NUCLEOTIDE SEQUENCE [LARGE SCALE GENOMIC DNA]</scope>
    <source>
        <strain evidence="15 16">RCC1871</strain>
    </source>
</reference>
<dbReference type="Gene3D" id="2.30.30.490">
    <property type="match status" value="2"/>
</dbReference>
<dbReference type="PRINTS" id="PR00105">
    <property type="entry name" value="C5METTRFRASE"/>
</dbReference>
<name>A0AAX4NZN0_9CHLO</name>
<keyword evidence="2 8" id="KW-0489">Methyltransferase</keyword>
<dbReference type="Pfam" id="PF01426">
    <property type="entry name" value="BAH"/>
    <property type="match status" value="1"/>
</dbReference>
<comment type="subcellular location">
    <subcellularLocation>
        <location evidence="1 8">Nucleus</location>
    </subcellularLocation>
</comment>
<evidence type="ECO:0000256" key="7">
    <source>
        <dbReference type="ARBA" id="ARBA00023242"/>
    </source>
</evidence>
<evidence type="ECO:0000259" key="14">
    <source>
        <dbReference type="PROSITE" id="PS51038"/>
    </source>
</evidence>
<sequence length="1637" mass="185467">MAPTLAVKKAGGAADAVTKSTKTARKRKTSVASAKLESEDGRAVRRSGRGGSKRPKEDVKFVSERRANRPVYDVVDEKEAFEATRDPTGQRLRVLRGFSIEDSDGTAVALETFELHDEVYFSGVVYPYHARTEAKVDETSGRHVSRVGPCTGWKIANLTRLGDKDVAIVLDTKLGTYLLQKPKPSYGKLFRPLNAQAMICREVYHAIGIQEGKTTLSYDVVVGKVAAAKLSCPGGSNPMTSVNLSGNLILSQLKTVTPFDKMDGKEFLNVPFFKQLKSKMKSSSLNGILRSQVPTNASIRIGDGPIEDLEEEGPANAQMDLDMALAHRLQAEEEMKYIGSNKRKDKGKEYLRMELKELAEDYPTPRFFRPDLGDTYANELEIAFGEDIGADAEFLPHYVLEDFTVYDEDFLETPLELVPTMKYDADVPIFAAGIQVYSNEDDFTECGIPLTRGAGSSGAGEAGAGVMEGSDGDERSALRIYTSDIKQLLIKSFADMIFVSIRTSAAVYKLKEPTENYEPYFDTLIKVVRVAIKIRDMVANAKRASTVSLDSVVRSFQQLEKDDVCYLWWAKEKIERFLVVHGQVILGQLADHPRAEVKKCALVKQIEQKMSACRHSKLYVSDKKYLRTKNPMEGETSKKPGKMIATQTKGIHLIWEDSFKGRRTNVFRMMKKEERCGHCATCTNPHFKQACLTVRKKWEQELFEQKCIEEKTERMDEDEQGDFLIDQLHKQPVEDGKVEVDESGNQKGWKKKNLKKPKKEGKWWDDQYFGPNVKKVENGENIEYVGQNKWWYKKKPWYHDASKNSEKNLGSLFTKWKGKASAEEGDKKAYAEALFGMALIGVDDVILLCKEDIEDGHDMLAGLVQAMWEEEGGNKFVRVWRIVHGRDTVIANYANDFECFIEPKCYEFPLESIACKLPMIHRETDFDIRATTEAIKEDVEKITKDYFYRKTWDAEKGAFMDLVEKKLGELSDPSAPTEEPPQYNENDFVYVDSSAIDWHRPEKLETHWKKSNKTETSWKGDSNYGLHAYHVCQIIRVMEKKNTTMFKARIFYRPEDIDAILGEGSDLAYNSPVWEVYYSEDTVEIDYEEIMGKCTVCNVEQAIYKRNVFICNRMWDSDKETLRKCKQDFMQKDAFYESVVGAPPKENLKKLATLDIFAGCGGLSEGMHQAGAAETKWAIEFEDAAAKSFELNHKGAVVYNKNCNALLVGCIRNQNLVEFLAPNVDMEALKQWDEMDKKSQDALPKKGEVDFICGGPPCQGYSGMNRFSQRNRLTIENEERLVWSLVQNDMVLNFLSWADVTRPKYFMLENVRNFVAHNKGSTFKVVIRTLNELGYQVRFGVMNAGSFGVSQSRKRLFIFGAAPGAKLPEWPEPKTVFRASQISIPYDVYRAWDCSRDLGTVYQTYHSASGAPLRAVTVQDTLGDLPEIENGNLKDTEMDYSEKPTSSFQKDIRVGATILTDHICKDLNPLNLYRCSLIPKNQPGQDWRALEDAVHEGRIDEKFTDPLDLKEKDVVPWCLGGMVKNKEGKWVDNPSRHRHNNWRGLFGRLDSKGHFPTAITDPHPMGKVGTVFHPDQDRVVSVRECARTQGFPDTFKFYGTIQNKYRQVGNAVPPPLARALGEELLLAHNASLKEAEK</sequence>
<dbReference type="PROSITE" id="PS51679">
    <property type="entry name" value="SAM_MT_C5"/>
    <property type="match status" value="1"/>
</dbReference>
<feature type="domain" description="BAH" evidence="14">
    <location>
        <begin position="838"/>
        <end position="963"/>
    </location>
</feature>
<dbReference type="SUPFAM" id="SSF53335">
    <property type="entry name" value="S-adenosyl-L-methionine-dependent methyltransferases"/>
    <property type="match status" value="1"/>
</dbReference>
<dbReference type="InterPro" id="IPR043151">
    <property type="entry name" value="BAH_sf"/>
</dbReference>
<evidence type="ECO:0000313" key="15">
    <source>
        <dbReference type="EMBL" id="WZN58936.1"/>
    </source>
</evidence>
<dbReference type="EMBL" id="CP151501">
    <property type="protein sequence ID" value="WZN58936.1"/>
    <property type="molecule type" value="Genomic_DNA"/>
</dbReference>
<feature type="compositionally biased region" description="Low complexity" evidence="13">
    <location>
        <begin position="1"/>
        <end position="21"/>
    </location>
</feature>
<dbReference type="GO" id="GO:0003886">
    <property type="term" value="F:DNA (cytosine-5-)-methyltransferase activity"/>
    <property type="evidence" value="ECO:0007669"/>
    <property type="project" value="UniProtKB-UniRule"/>
</dbReference>
<keyword evidence="16" id="KW-1185">Reference proteome</keyword>
<dbReference type="InterPro" id="IPR022702">
    <property type="entry name" value="Cytosine_MeTrfase1_RFD"/>
</dbReference>
<dbReference type="EC" id="2.1.1.37" evidence="8"/>
<feature type="region of interest" description="Disordered" evidence="13">
    <location>
        <begin position="1"/>
        <end position="59"/>
    </location>
</feature>
<evidence type="ECO:0000256" key="4">
    <source>
        <dbReference type="ARBA" id="ARBA00022691"/>
    </source>
</evidence>
<dbReference type="InterPro" id="IPR001025">
    <property type="entry name" value="BAH_dom"/>
</dbReference>
<evidence type="ECO:0000256" key="9">
    <source>
        <dbReference type="PIRSR" id="PIRSR037404-1"/>
    </source>
</evidence>
<comment type="similarity">
    <text evidence="8 10 11">Belongs to the class I-like SAM-binding methyltransferase superfamily. C5-methyltransferase family.</text>
</comment>
<dbReference type="Pfam" id="PF12047">
    <property type="entry name" value="DNMT1-RFD"/>
    <property type="match status" value="2"/>
</dbReference>